<feature type="non-terminal residue" evidence="1">
    <location>
        <position position="160"/>
    </location>
</feature>
<comment type="caution">
    <text evidence="1">The sequence shown here is derived from an EMBL/GenBank/DDBJ whole genome shotgun (WGS) entry which is preliminary data.</text>
</comment>
<reference evidence="1" key="1">
    <citation type="submission" date="2020-10" db="EMBL/GenBank/DDBJ databases">
        <authorList>
            <person name="Gilroy R."/>
        </authorList>
    </citation>
    <scope>NUCLEOTIDE SEQUENCE</scope>
    <source>
        <strain evidence="1">ChiSjej4B22-9803</strain>
    </source>
</reference>
<protein>
    <submittedName>
        <fullName evidence="1">Uncharacterized protein</fullName>
    </submittedName>
</protein>
<dbReference type="Proteomes" id="UP000824111">
    <property type="component" value="Unassembled WGS sequence"/>
</dbReference>
<gene>
    <name evidence="1" type="ORF">IAB04_05900</name>
</gene>
<organism evidence="1 2">
    <name type="scientific">Candidatus Avimonoglobus intestinipullorum</name>
    <dbReference type="NCBI Taxonomy" id="2840699"/>
    <lineage>
        <taxon>Bacteria</taxon>
        <taxon>Bacillati</taxon>
        <taxon>Bacillota</taxon>
        <taxon>Clostridia</taxon>
        <taxon>Eubacteriales</taxon>
        <taxon>Candidatus Avimonoglobus</taxon>
    </lineage>
</organism>
<dbReference type="AlphaFoldDB" id="A0A9D1LVP3"/>
<accession>A0A9D1LVP3</accession>
<proteinExistence type="predicted"/>
<evidence type="ECO:0000313" key="2">
    <source>
        <dbReference type="Proteomes" id="UP000824111"/>
    </source>
</evidence>
<name>A0A9D1LVP3_9FIRM</name>
<sequence length="160" mass="18505">MFKNITLEMSLKPFKQLDPQYIDAVCEKVFTMWRPLVHDVPVVSVMLWAADGSEILDYRGKLEDRFEWCHYIGGANQREEWNREIDPEGLGLHVRNYPYMEHPPEMTYAALKQIVSAIKRVGRDLLKKQVLVGATFDPGPEFAVSDFKYNRHNEICSGGD</sequence>
<reference evidence="1" key="2">
    <citation type="journal article" date="2021" name="PeerJ">
        <title>Extensive microbial diversity within the chicken gut microbiome revealed by metagenomics and culture.</title>
        <authorList>
            <person name="Gilroy R."/>
            <person name="Ravi A."/>
            <person name="Getino M."/>
            <person name="Pursley I."/>
            <person name="Horton D.L."/>
            <person name="Alikhan N.F."/>
            <person name="Baker D."/>
            <person name="Gharbi K."/>
            <person name="Hall N."/>
            <person name="Watson M."/>
            <person name="Adriaenssens E.M."/>
            <person name="Foster-Nyarko E."/>
            <person name="Jarju S."/>
            <person name="Secka A."/>
            <person name="Antonio M."/>
            <person name="Oren A."/>
            <person name="Chaudhuri R.R."/>
            <person name="La Ragione R."/>
            <person name="Hildebrand F."/>
            <person name="Pallen M.J."/>
        </authorList>
    </citation>
    <scope>NUCLEOTIDE SEQUENCE</scope>
    <source>
        <strain evidence="1">ChiSjej4B22-9803</strain>
    </source>
</reference>
<evidence type="ECO:0000313" key="1">
    <source>
        <dbReference type="EMBL" id="HIU48879.1"/>
    </source>
</evidence>
<dbReference type="EMBL" id="DVND01000153">
    <property type="protein sequence ID" value="HIU48879.1"/>
    <property type="molecule type" value="Genomic_DNA"/>
</dbReference>